<feature type="compositionally biased region" description="Pro residues" evidence="1">
    <location>
        <begin position="98"/>
        <end position="108"/>
    </location>
</feature>
<dbReference type="EMBL" id="CADEAL010001344">
    <property type="protein sequence ID" value="CAB1431517.1"/>
    <property type="molecule type" value="Genomic_DNA"/>
</dbReference>
<reference evidence="2" key="1">
    <citation type="submission" date="2020-03" db="EMBL/GenBank/DDBJ databases">
        <authorList>
            <person name="Weist P."/>
        </authorList>
    </citation>
    <scope>NUCLEOTIDE SEQUENCE</scope>
</reference>
<dbReference type="Proteomes" id="UP001153269">
    <property type="component" value="Unassembled WGS sequence"/>
</dbReference>
<comment type="caution">
    <text evidence="2">The sequence shown here is derived from an EMBL/GenBank/DDBJ whole genome shotgun (WGS) entry which is preliminary data.</text>
</comment>
<evidence type="ECO:0000313" key="2">
    <source>
        <dbReference type="EMBL" id="CAB1431517.1"/>
    </source>
</evidence>
<protein>
    <submittedName>
        <fullName evidence="2">Uncharacterized protein</fullName>
    </submittedName>
</protein>
<accession>A0A9N7UJI0</accession>
<evidence type="ECO:0000256" key="1">
    <source>
        <dbReference type="SAM" id="MobiDB-lite"/>
    </source>
</evidence>
<evidence type="ECO:0000313" key="3">
    <source>
        <dbReference type="Proteomes" id="UP001153269"/>
    </source>
</evidence>
<organism evidence="2 3">
    <name type="scientific">Pleuronectes platessa</name>
    <name type="common">European plaice</name>
    <dbReference type="NCBI Taxonomy" id="8262"/>
    <lineage>
        <taxon>Eukaryota</taxon>
        <taxon>Metazoa</taxon>
        <taxon>Chordata</taxon>
        <taxon>Craniata</taxon>
        <taxon>Vertebrata</taxon>
        <taxon>Euteleostomi</taxon>
        <taxon>Actinopterygii</taxon>
        <taxon>Neopterygii</taxon>
        <taxon>Teleostei</taxon>
        <taxon>Neoteleostei</taxon>
        <taxon>Acanthomorphata</taxon>
        <taxon>Carangaria</taxon>
        <taxon>Pleuronectiformes</taxon>
        <taxon>Pleuronectoidei</taxon>
        <taxon>Pleuronectidae</taxon>
        <taxon>Pleuronectes</taxon>
    </lineage>
</organism>
<feature type="region of interest" description="Disordered" evidence="1">
    <location>
        <begin position="1"/>
        <end position="108"/>
    </location>
</feature>
<feature type="compositionally biased region" description="Basic residues" evidence="1">
    <location>
        <begin position="78"/>
        <end position="89"/>
    </location>
</feature>
<name>A0A9N7UJI0_PLEPL</name>
<dbReference type="AlphaFoldDB" id="A0A9N7UJI0"/>
<keyword evidence="3" id="KW-1185">Reference proteome</keyword>
<gene>
    <name evidence="2" type="ORF">PLEPLA_LOCUS19574</name>
</gene>
<sequence length="108" mass="12177">MNNDPTPTHHSLHTEPLTCIVMTRTERRRTHRVGSQLSSTHPDRGDAGTTPRKTLPLMRPTRSHRRAQSPGPVTARAATRRRNAHRRVLTPHQQPHNDLPPPAQEADS</sequence>
<proteinExistence type="predicted"/>